<name>A0A5E6M7J1_9BACT</name>
<dbReference type="GO" id="GO:0003677">
    <property type="term" value="F:DNA binding"/>
    <property type="evidence" value="ECO:0007669"/>
    <property type="project" value="InterPro"/>
</dbReference>
<protein>
    <recommendedName>
        <fullName evidence="1">Helix-turn-helix domain-containing protein</fullName>
    </recommendedName>
</protein>
<dbReference type="InterPro" id="IPR010093">
    <property type="entry name" value="SinI_DNA-bd"/>
</dbReference>
<dbReference type="Pfam" id="PF12728">
    <property type="entry name" value="HTH_17"/>
    <property type="match status" value="1"/>
</dbReference>
<dbReference type="AlphaFoldDB" id="A0A5E6M7J1"/>
<feature type="domain" description="Helix-turn-helix" evidence="1">
    <location>
        <begin position="5"/>
        <end position="56"/>
    </location>
</feature>
<proteinExistence type="predicted"/>
<dbReference type="Proteomes" id="UP000334923">
    <property type="component" value="Unassembled WGS sequence"/>
</dbReference>
<evidence type="ECO:0000313" key="2">
    <source>
        <dbReference type="EMBL" id="VVM05500.1"/>
    </source>
</evidence>
<accession>A0A5E6M7J1</accession>
<evidence type="ECO:0000259" key="1">
    <source>
        <dbReference type="Pfam" id="PF12728"/>
    </source>
</evidence>
<dbReference type="EMBL" id="CABFVA020000023">
    <property type="protein sequence ID" value="VVM05500.1"/>
    <property type="molecule type" value="Genomic_DNA"/>
</dbReference>
<dbReference type="SUPFAM" id="SSF46955">
    <property type="entry name" value="Putative DNA-binding domain"/>
    <property type="match status" value="1"/>
</dbReference>
<sequence length="74" mass="8474">MYKKLLRPDEAARMLSVSRWTIYRWVDDGRLEGTRVGPGSLRVFAESVDELIDRNRVGEAAGSRSEPRKIPVTR</sequence>
<gene>
    <name evidence="2" type="ORF">MAMT_00652</name>
</gene>
<dbReference type="InterPro" id="IPR009061">
    <property type="entry name" value="DNA-bd_dom_put_sf"/>
</dbReference>
<keyword evidence="3" id="KW-1185">Reference proteome</keyword>
<dbReference type="OrthoDB" id="26294at2"/>
<dbReference type="NCBIfam" id="TIGR01764">
    <property type="entry name" value="excise"/>
    <property type="match status" value="1"/>
</dbReference>
<dbReference type="RefSeq" id="WP_142659582.1">
    <property type="nucleotide sequence ID" value="NZ_CABFVA020000023.1"/>
</dbReference>
<organism evidence="2 3">
    <name type="scientific">Methylacidimicrobium tartarophylax</name>
    <dbReference type="NCBI Taxonomy" id="1041768"/>
    <lineage>
        <taxon>Bacteria</taxon>
        <taxon>Pseudomonadati</taxon>
        <taxon>Verrucomicrobiota</taxon>
        <taxon>Methylacidimicrobium</taxon>
    </lineage>
</organism>
<reference evidence="2 3" key="1">
    <citation type="submission" date="2019-09" db="EMBL/GenBank/DDBJ databases">
        <authorList>
            <person name="Cremers G."/>
        </authorList>
    </citation>
    <scope>NUCLEOTIDE SEQUENCE [LARGE SCALE GENOMIC DNA]</scope>
    <source>
        <strain evidence="2">4A</strain>
    </source>
</reference>
<evidence type="ECO:0000313" key="3">
    <source>
        <dbReference type="Proteomes" id="UP000334923"/>
    </source>
</evidence>
<dbReference type="InterPro" id="IPR041657">
    <property type="entry name" value="HTH_17"/>
</dbReference>